<evidence type="ECO:0000313" key="1">
    <source>
        <dbReference type="EMBL" id="MCO6042530.1"/>
    </source>
</evidence>
<protein>
    <submittedName>
        <fullName evidence="1">Uncharacterized protein</fullName>
    </submittedName>
</protein>
<dbReference type="AlphaFoldDB" id="A0A9X2F5E7"/>
<name>A0A9X2F5E7_9BACT</name>
<keyword evidence="2" id="KW-1185">Reference proteome</keyword>
<dbReference type="EMBL" id="JAMXLR010000004">
    <property type="protein sequence ID" value="MCO6042530.1"/>
    <property type="molecule type" value="Genomic_DNA"/>
</dbReference>
<organism evidence="1 2">
    <name type="scientific">Aeoliella straminimaris</name>
    <dbReference type="NCBI Taxonomy" id="2954799"/>
    <lineage>
        <taxon>Bacteria</taxon>
        <taxon>Pseudomonadati</taxon>
        <taxon>Planctomycetota</taxon>
        <taxon>Planctomycetia</taxon>
        <taxon>Pirellulales</taxon>
        <taxon>Lacipirellulaceae</taxon>
        <taxon>Aeoliella</taxon>
    </lineage>
</organism>
<accession>A0A9X2F5E7</accession>
<proteinExistence type="predicted"/>
<evidence type="ECO:0000313" key="2">
    <source>
        <dbReference type="Proteomes" id="UP001155241"/>
    </source>
</evidence>
<dbReference type="RefSeq" id="WP_252850632.1">
    <property type="nucleotide sequence ID" value="NZ_JAMXLR010000004.1"/>
</dbReference>
<comment type="caution">
    <text evidence="1">The sequence shown here is derived from an EMBL/GenBank/DDBJ whole genome shotgun (WGS) entry which is preliminary data.</text>
</comment>
<gene>
    <name evidence="1" type="ORF">NG895_01285</name>
</gene>
<reference evidence="1" key="1">
    <citation type="submission" date="2022-06" db="EMBL/GenBank/DDBJ databases">
        <title>Aeoliella straminimaris, a novel planctomycete from sediments.</title>
        <authorList>
            <person name="Vitorino I.R."/>
            <person name="Lage O.M."/>
        </authorList>
    </citation>
    <scope>NUCLEOTIDE SEQUENCE</scope>
    <source>
        <strain evidence="1">ICT_H6.2</strain>
    </source>
</reference>
<sequence length="71" mass="7732">MDTYGHLLPGQDLQSADRLGAMVSGRDDQPVTLRLTGTDDCVTPGATRKMLSSASTCNGVQKRTREHFLPR</sequence>
<dbReference type="Proteomes" id="UP001155241">
    <property type="component" value="Unassembled WGS sequence"/>
</dbReference>